<name>A0AAV8Z978_9CUCU</name>
<keyword evidence="3" id="KW-0732">Signal</keyword>
<evidence type="ECO:0000313" key="5">
    <source>
        <dbReference type="Proteomes" id="UP001162156"/>
    </source>
</evidence>
<accession>A0AAV8Z978</accession>
<evidence type="ECO:0000256" key="3">
    <source>
        <dbReference type="SAM" id="SignalP"/>
    </source>
</evidence>
<organism evidence="4 5">
    <name type="scientific">Rhamnusium bicolor</name>
    <dbReference type="NCBI Taxonomy" id="1586634"/>
    <lineage>
        <taxon>Eukaryota</taxon>
        <taxon>Metazoa</taxon>
        <taxon>Ecdysozoa</taxon>
        <taxon>Arthropoda</taxon>
        <taxon>Hexapoda</taxon>
        <taxon>Insecta</taxon>
        <taxon>Pterygota</taxon>
        <taxon>Neoptera</taxon>
        <taxon>Endopterygota</taxon>
        <taxon>Coleoptera</taxon>
        <taxon>Polyphaga</taxon>
        <taxon>Cucujiformia</taxon>
        <taxon>Chrysomeloidea</taxon>
        <taxon>Cerambycidae</taxon>
        <taxon>Lepturinae</taxon>
        <taxon>Rhagiini</taxon>
        <taxon>Rhamnusium</taxon>
    </lineage>
</organism>
<dbReference type="InterPro" id="IPR019541">
    <property type="entry name" value="Trappin_transglut-bd_rpt"/>
</dbReference>
<keyword evidence="1" id="KW-0677">Repeat</keyword>
<feature type="region of interest" description="Disordered" evidence="2">
    <location>
        <begin position="171"/>
        <end position="196"/>
    </location>
</feature>
<keyword evidence="5" id="KW-1185">Reference proteome</keyword>
<sequence>MKVVLALCIVYVIGFSHCGLLPSAALVRTPSLDSAIIKSDRIGGNFAYSTVEGHAYTAVAPVVQRVAQPVAVSYTAHQVPLGYATAPLALSQPLYTQSIFGQSLFAPSLVSSPLYGGLVAQSPFLAHAPVIGQSPILGQAPVIGQAPGIAQAPVQVEAPVQSPIQAPVGPIQGIPQADPTGQGTIVDDDTVSVESA</sequence>
<evidence type="ECO:0000313" key="4">
    <source>
        <dbReference type="EMBL" id="KAJ8960095.1"/>
    </source>
</evidence>
<dbReference type="Pfam" id="PF10511">
    <property type="entry name" value="Cementoin"/>
    <property type="match status" value="1"/>
</dbReference>
<feature type="compositionally biased region" description="Acidic residues" evidence="2">
    <location>
        <begin position="186"/>
        <end position="196"/>
    </location>
</feature>
<comment type="caution">
    <text evidence="4">The sequence shown here is derived from an EMBL/GenBank/DDBJ whole genome shotgun (WGS) entry which is preliminary data.</text>
</comment>
<dbReference type="Proteomes" id="UP001162156">
    <property type="component" value="Unassembled WGS sequence"/>
</dbReference>
<dbReference type="EMBL" id="JANEYF010001659">
    <property type="protein sequence ID" value="KAJ8960095.1"/>
    <property type="molecule type" value="Genomic_DNA"/>
</dbReference>
<evidence type="ECO:0000256" key="2">
    <source>
        <dbReference type="SAM" id="MobiDB-lite"/>
    </source>
</evidence>
<dbReference type="AlphaFoldDB" id="A0AAV8Z978"/>
<feature type="signal peptide" evidence="3">
    <location>
        <begin position="1"/>
        <end position="18"/>
    </location>
</feature>
<proteinExistence type="predicted"/>
<reference evidence="4" key="1">
    <citation type="journal article" date="2023" name="Insect Mol. Biol.">
        <title>Genome sequencing provides insights into the evolution of gene families encoding plant cell wall-degrading enzymes in longhorned beetles.</title>
        <authorList>
            <person name="Shin N.R."/>
            <person name="Okamura Y."/>
            <person name="Kirsch R."/>
            <person name="Pauchet Y."/>
        </authorList>
    </citation>
    <scope>NUCLEOTIDE SEQUENCE</scope>
    <source>
        <strain evidence="4">RBIC_L_NR</strain>
    </source>
</reference>
<evidence type="ECO:0000256" key="1">
    <source>
        <dbReference type="ARBA" id="ARBA00022737"/>
    </source>
</evidence>
<gene>
    <name evidence="4" type="ORF">NQ314_006110</name>
</gene>
<feature type="chain" id="PRO_5043798876" evidence="3">
    <location>
        <begin position="19"/>
        <end position="196"/>
    </location>
</feature>
<protein>
    <submittedName>
        <fullName evidence="4">Uncharacterized protein</fullName>
    </submittedName>
</protein>